<comment type="caution">
    <text evidence="1">The sequence shown here is derived from an EMBL/GenBank/DDBJ whole genome shotgun (WGS) entry which is preliminary data.</text>
</comment>
<dbReference type="AlphaFoldDB" id="A0A099F904"/>
<dbReference type="Proteomes" id="UP000029917">
    <property type="component" value="Unassembled WGS sequence"/>
</dbReference>
<organism evidence="1 2">
    <name type="scientific">Paracoccus sphaerophysae</name>
    <dbReference type="NCBI Taxonomy" id="690417"/>
    <lineage>
        <taxon>Bacteria</taxon>
        <taxon>Pseudomonadati</taxon>
        <taxon>Pseudomonadota</taxon>
        <taxon>Alphaproteobacteria</taxon>
        <taxon>Rhodobacterales</taxon>
        <taxon>Paracoccaceae</taxon>
        <taxon>Paracoccus</taxon>
    </lineage>
</organism>
<dbReference type="EMBL" id="JRKS01000028">
    <property type="protein sequence ID" value="KGJ06994.1"/>
    <property type="molecule type" value="Genomic_DNA"/>
</dbReference>
<evidence type="ECO:0000313" key="1">
    <source>
        <dbReference type="EMBL" id="KGJ06994.1"/>
    </source>
</evidence>
<reference evidence="1 2" key="2">
    <citation type="submission" date="2014-10" db="EMBL/GenBank/DDBJ databases">
        <title>Paracoccus sanguinis sp. nov., isolated from clinical specimens of New York State patients.</title>
        <authorList>
            <person name="Mingle L.A."/>
            <person name="Cole J.A."/>
            <person name="Lapierre P."/>
            <person name="Musser K.A."/>
        </authorList>
    </citation>
    <scope>NUCLEOTIDE SEQUENCE [LARGE SCALE GENOMIC DNA]</scope>
    <source>
        <strain evidence="1 2">HAMBI 3106</strain>
    </source>
</reference>
<reference evidence="1 2" key="1">
    <citation type="submission" date="2014-09" db="EMBL/GenBank/DDBJ databases">
        <authorList>
            <person name="McGinnis J.M."/>
            <person name="Wolfgang W.J."/>
        </authorList>
    </citation>
    <scope>NUCLEOTIDE SEQUENCE [LARGE SCALE GENOMIC DNA]</scope>
    <source>
        <strain evidence="1 2">HAMBI 3106</strain>
    </source>
</reference>
<name>A0A099F904_9RHOB</name>
<evidence type="ECO:0000313" key="2">
    <source>
        <dbReference type="Proteomes" id="UP000029917"/>
    </source>
</evidence>
<evidence type="ECO:0008006" key="3">
    <source>
        <dbReference type="Google" id="ProtNLM"/>
    </source>
</evidence>
<accession>A0A099F904</accession>
<protein>
    <recommendedName>
        <fullName evidence="3">Flagellar protein FlgJ N-terminal domain-containing protein</fullName>
    </recommendedName>
</protein>
<keyword evidence="2" id="KW-1185">Reference proteome</keyword>
<dbReference type="STRING" id="690417.IC63_09950"/>
<gene>
    <name evidence="1" type="ORF">IC63_09950</name>
</gene>
<proteinExistence type="predicted"/>
<sequence length="73" mass="7485">MPVAPARPAAGDSLEAAFLGEMLKLVMPVMSDGAFGGGAGESHFASFLVEGHADALARRLDLGLTQRMGVQDA</sequence>